<feature type="non-terminal residue" evidence="1">
    <location>
        <position position="1"/>
    </location>
</feature>
<comment type="caution">
    <text evidence="1">The sequence shown here is derived from an EMBL/GenBank/DDBJ whole genome shotgun (WGS) entry which is preliminary data.</text>
</comment>
<gene>
    <name evidence="1" type="ORF">MSPICULIGERA_LOCUS6447</name>
</gene>
<reference evidence="1" key="1">
    <citation type="submission" date="2023-06" db="EMBL/GenBank/DDBJ databases">
        <authorList>
            <person name="Delattre M."/>
        </authorList>
    </citation>
    <scope>NUCLEOTIDE SEQUENCE</scope>
    <source>
        <strain evidence="1">AF72</strain>
    </source>
</reference>
<accession>A0AA36CH10</accession>
<evidence type="ECO:0000313" key="1">
    <source>
        <dbReference type="EMBL" id="CAJ0567914.1"/>
    </source>
</evidence>
<organism evidence="1 2">
    <name type="scientific">Mesorhabditis spiculigera</name>
    <dbReference type="NCBI Taxonomy" id="96644"/>
    <lineage>
        <taxon>Eukaryota</taxon>
        <taxon>Metazoa</taxon>
        <taxon>Ecdysozoa</taxon>
        <taxon>Nematoda</taxon>
        <taxon>Chromadorea</taxon>
        <taxon>Rhabditida</taxon>
        <taxon>Rhabditina</taxon>
        <taxon>Rhabditomorpha</taxon>
        <taxon>Rhabditoidea</taxon>
        <taxon>Rhabditidae</taxon>
        <taxon>Mesorhabditinae</taxon>
        <taxon>Mesorhabditis</taxon>
    </lineage>
</organism>
<dbReference type="EMBL" id="CATQJA010001599">
    <property type="protein sequence ID" value="CAJ0567914.1"/>
    <property type="molecule type" value="Genomic_DNA"/>
</dbReference>
<protein>
    <submittedName>
        <fullName evidence="1">Uncharacterized protein</fullName>
    </submittedName>
</protein>
<name>A0AA36CH10_9BILA</name>
<evidence type="ECO:0000313" key="2">
    <source>
        <dbReference type="Proteomes" id="UP001177023"/>
    </source>
</evidence>
<dbReference type="Proteomes" id="UP001177023">
    <property type="component" value="Unassembled WGS sequence"/>
</dbReference>
<proteinExistence type="predicted"/>
<dbReference type="AlphaFoldDB" id="A0AA36CH10"/>
<keyword evidence="2" id="KW-1185">Reference proteome</keyword>
<sequence>MSSTYDRHFPPLTKALELPEFDFEKGDLPLTAAELDRILATTPIDDPSKLDGTSHERLEAFKNLTIKMDKLELESQVGQA</sequence>